<evidence type="ECO:0000313" key="2">
    <source>
        <dbReference type="Proteomes" id="UP000054359"/>
    </source>
</evidence>
<proteinExistence type="predicted"/>
<organism evidence="1 2">
    <name type="scientific">Stegodyphus mimosarum</name>
    <name type="common">African social velvet spider</name>
    <dbReference type="NCBI Taxonomy" id="407821"/>
    <lineage>
        <taxon>Eukaryota</taxon>
        <taxon>Metazoa</taxon>
        <taxon>Ecdysozoa</taxon>
        <taxon>Arthropoda</taxon>
        <taxon>Chelicerata</taxon>
        <taxon>Arachnida</taxon>
        <taxon>Araneae</taxon>
        <taxon>Araneomorphae</taxon>
        <taxon>Entelegynae</taxon>
        <taxon>Eresoidea</taxon>
        <taxon>Eresidae</taxon>
        <taxon>Stegodyphus</taxon>
    </lineage>
</organism>
<dbReference type="EMBL" id="KK119760">
    <property type="protein sequence ID" value="KFM76677.1"/>
    <property type="molecule type" value="Genomic_DNA"/>
</dbReference>
<evidence type="ECO:0000313" key="1">
    <source>
        <dbReference type="EMBL" id="KFM76677.1"/>
    </source>
</evidence>
<accession>A0A087UH38</accession>
<reference evidence="1 2" key="1">
    <citation type="submission" date="2013-11" db="EMBL/GenBank/DDBJ databases">
        <title>Genome sequencing of Stegodyphus mimosarum.</title>
        <authorList>
            <person name="Bechsgaard J."/>
        </authorList>
    </citation>
    <scope>NUCLEOTIDE SEQUENCE [LARGE SCALE GENOMIC DNA]</scope>
</reference>
<gene>
    <name evidence="1" type="ORF">X975_16063</name>
</gene>
<keyword evidence="2" id="KW-1185">Reference proteome</keyword>
<sequence>MLRQAGKEIEKHLTNSSLTVKTGVSEDVLYKIGSDILGLNPIHLTQLIGLQKYESKHTYPFCVINFLRHARDGFSSSGLKALYFQVPQNKAELTKWDMNYTSAKQAPLLVYICSSVFGKDSNSSLNCHASLGSYTDKIKQ</sequence>
<dbReference type="AlphaFoldDB" id="A0A087UH38"/>
<name>A0A087UH38_STEMI</name>
<feature type="non-terminal residue" evidence="1">
    <location>
        <position position="140"/>
    </location>
</feature>
<dbReference type="Proteomes" id="UP000054359">
    <property type="component" value="Unassembled WGS sequence"/>
</dbReference>
<protein>
    <submittedName>
        <fullName evidence="1">Uncharacterized protein</fullName>
    </submittedName>
</protein>